<dbReference type="GO" id="GO:0007030">
    <property type="term" value="P:Golgi organization"/>
    <property type="evidence" value="ECO:0007669"/>
    <property type="project" value="TreeGrafter"/>
</dbReference>
<dbReference type="VEuPathDB" id="FungiDB:SCODWIG_01734"/>
<feature type="compositionally biased region" description="Low complexity" evidence="5">
    <location>
        <begin position="366"/>
        <end position="376"/>
    </location>
</feature>
<sequence length="385" mass="43286">MFNIAKKLVKSFEQSVNETLSSAVSNGQDSYFHSIPQQLLLGNYSNDGEIQYSSLHGLRVLYCDEIQVQLQSFFDYIVGLNDVPLPLTFNTHGFPFPDYNAIFEIINSQLKNGYNVKFNVWSGKGGVYRDVYMNLQPQTQEDHLQEISLNNESYQEKQHQYVKLFDTLGFKVQWQPLIASTYTYHILTIYNQSGAAFQAGLIPQEDYIIGCQDGLLATGGENLLYDILQSKKTQDLVLYVYNSANDCVRPVTVHLDDEGRLGCNVGYGYLHRIPAPFNNSTEPIKATAVDTPKTISTEFTNENSDQVFQPFMVNHLKPSSSSSSSPSPFTTATTNIRTRKYHHSNVNSNNNDTNLLTDLVERDVDNTSNNGSSISITPPPIINKK</sequence>
<dbReference type="InterPro" id="IPR024958">
    <property type="entry name" value="GRASP_PDZ"/>
</dbReference>
<accession>A0A376B5N3</accession>
<keyword evidence="3" id="KW-0333">Golgi apparatus</keyword>
<evidence type="ECO:0000313" key="8">
    <source>
        <dbReference type="Proteomes" id="UP000262825"/>
    </source>
</evidence>
<dbReference type="EMBL" id="UFAJ01000243">
    <property type="protein sequence ID" value="SSD59973.1"/>
    <property type="molecule type" value="Genomic_DNA"/>
</dbReference>
<feature type="domain" description="PDZ GRASP-type" evidence="6">
    <location>
        <begin position="182"/>
        <end position="270"/>
    </location>
</feature>
<name>A0A376B5N3_9ASCO</name>
<dbReference type="PANTHER" id="PTHR12893">
    <property type="entry name" value="GOLGI REASSEMBLY STACKING PROTEIN GRASP"/>
    <property type="match status" value="1"/>
</dbReference>
<feature type="region of interest" description="Disordered" evidence="5">
    <location>
        <begin position="364"/>
        <end position="385"/>
    </location>
</feature>
<evidence type="ECO:0000313" key="7">
    <source>
        <dbReference type="EMBL" id="SSD59973.1"/>
    </source>
</evidence>
<dbReference type="GO" id="GO:0000139">
    <property type="term" value="C:Golgi membrane"/>
    <property type="evidence" value="ECO:0007669"/>
    <property type="project" value="UniProtKB-SubCell"/>
</dbReference>
<keyword evidence="2" id="KW-0677">Repeat</keyword>
<dbReference type="Gene3D" id="2.30.42.10">
    <property type="match status" value="2"/>
</dbReference>
<evidence type="ECO:0000256" key="5">
    <source>
        <dbReference type="SAM" id="MobiDB-lite"/>
    </source>
</evidence>
<protein>
    <submittedName>
        <fullName evidence="7">Related to GRASP65 homolog protein 1</fullName>
    </submittedName>
</protein>
<dbReference type="InterPro" id="IPR036034">
    <property type="entry name" value="PDZ_sf"/>
</dbReference>
<evidence type="ECO:0000256" key="2">
    <source>
        <dbReference type="ARBA" id="ARBA00022737"/>
    </source>
</evidence>
<organism evidence="7 8">
    <name type="scientific">Saccharomycodes ludwigii</name>
    <dbReference type="NCBI Taxonomy" id="36035"/>
    <lineage>
        <taxon>Eukaryota</taxon>
        <taxon>Fungi</taxon>
        <taxon>Dikarya</taxon>
        <taxon>Ascomycota</taxon>
        <taxon>Saccharomycotina</taxon>
        <taxon>Saccharomycetes</taxon>
        <taxon>Saccharomycodales</taxon>
        <taxon>Saccharomycodaceae</taxon>
        <taxon>Saccharomycodes</taxon>
    </lineage>
</organism>
<evidence type="ECO:0000256" key="3">
    <source>
        <dbReference type="ARBA" id="ARBA00023034"/>
    </source>
</evidence>
<gene>
    <name evidence="7" type="ORF">SCODWIG_01734</name>
</gene>
<dbReference type="Pfam" id="PF04495">
    <property type="entry name" value="GRASP55_65"/>
    <property type="match status" value="1"/>
</dbReference>
<dbReference type="PANTHER" id="PTHR12893:SF0">
    <property type="entry name" value="GRASP65"/>
    <property type="match status" value="1"/>
</dbReference>
<comment type="subcellular location">
    <subcellularLocation>
        <location evidence="1">Golgi apparatus membrane</location>
    </subcellularLocation>
</comment>
<dbReference type="AlphaFoldDB" id="A0A376B5N3"/>
<dbReference type="PROSITE" id="PS51865">
    <property type="entry name" value="PDZ_GRASP"/>
    <property type="match status" value="1"/>
</dbReference>
<reference evidence="8" key="1">
    <citation type="submission" date="2018-06" db="EMBL/GenBank/DDBJ databases">
        <authorList>
            <person name="Guldener U."/>
        </authorList>
    </citation>
    <scope>NUCLEOTIDE SEQUENCE [LARGE SCALE GENOMIC DNA]</scope>
    <source>
        <strain evidence="8">UTAD17</strain>
    </source>
</reference>
<proteinExistence type="predicted"/>
<dbReference type="Proteomes" id="UP000262825">
    <property type="component" value="Unassembled WGS sequence"/>
</dbReference>
<keyword evidence="4" id="KW-0472">Membrane</keyword>
<keyword evidence="8" id="KW-1185">Reference proteome</keyword>
<evidence type="ECO:0000259" key="6">
    <source>
        <dbReference type="PROSITE" id="PS51865"/>
    </source>
</evidence>
<dbReference type="InterPro" id="IPR007583">
    <property type="entry name" value="GRASP55_65"/>
</dbReference>
<evidence type="ECO:0000256" key="1">
    <source>
        <dbReference type="ARBA" id="ARBA00004394"/>
    </source>
</evidence>
<evidence type="ECO:0000256" key="4">
    <source>
        <dbReference type="ARBA" id="ARBA00023136"/>
    </source>
</evidence>